<dbReference type="EMBL" id="JADEYC010000023">
    <property type="protein sequence ID" value="MBE9375655.1"/>
    <property type="molecule type" value="Genomic_DNA"/>
</dbReference>
<sequence length="168" mass="18911">MGLLDVFRGIKRPDSDAPVLPADQVRAAILAINRPTAPFIIREGGDDEPDLIAEWRVVDAEWRQVFAKAGLTKAFRVKMRLDPDNAEVRAVDEEWAVKWAQGIPKFSAAAFRGRKVEHQWSSQAAFTERGELGVVYKYRFNPGEMKKPIKKAVTGSGWMWRGVAFAKL</sequence>
<reference evidence="1" key="1">
    <citation type="submission" date="2020-10" db="EMBL/GenBank/DDBJ databases">
        <title>Diversity and distribution of actinomycetes associated with coral in the coast of Hainan.</title>
        <authorList>
            <person name="Li F."/>
        </authorList>
    </citation>
    <scope>NUCLEOTIDE SEQUENCE</scope>
    <source>
        <strain evidence="1">HNM0983</strain>
    </source>
</reference>
<evidence type="ECO:0000313" key="1">
    <source>
        <dbReference type="EMBL" id="MBE9375655.1"/>
    </source>
</evidence>
<proteinExistence type="predicted"/>
<name>A0A929BC54_9PSEU</name>
<accession>A0A929BC54</accession>
<gene>
    <name evidence="1" type="ORF">IQ251_14475</name>
</gene>
<comment type="caution">
    <text evidence="1">The sequence shown here is derived from an EMBL/GenBank/DDBJ whole genome shotgun (WGS) entry which is preliminary data.</text>
</comment>
<evidence type="ECO:0000313" key="2">
    <source>
        <dbReference type="Proteomes" id="UP000598360"/>
    </source>
</evidence>
<keyword evidence="2" id="KW-1185">Reference proteome</keyword>
<organism evidence="1 2">
    <name type="scientific">Saccharopolyspora montiporae</name>
    <dbReference type="NCBI Taxonomy" id="2781240"/>
    <lineage>
        <taxon>Bacteria</taxon>
        <taxon>Bacillati</taxon>
        <taxon>Actinomycetota</taxon>
        <taxon>Actinomycetes</taxon>
        <taxon>Pseudonocardiales</taxon>
        <taxon>Pseudonocardiaceae</taxon>
        <taxon>Saccharopolyspora</taxon>
    </lineage>
</organism>
<dbReference type="Proteomes" id="UP000598360">
    <property type="component" value="Unassembled WGS sequence"/>
</dbReference>
<dbReference type="AlphaFoldDB" id="A0A929BC54"/>
<protein>
    <submittedName>
        <fullName evidence="1">Uncharacterized protein</fullName>
    </submittedName>
</protein>